<sequence>MATLHPKLLTSTDVREKEYDIPQFCYGCRKFMEFTHAQHSSNGVYVHFDDSSSVKPLSNDENLKDERQPADLSNAVNLVEFPKRGEFCHGCDVNSQPHLHLLQSASSAGGVTLVTQHDDVTTPSERKGGQGGQGEKDSSKHPSIEYSRKLDTCIHGWWWLRWESEATYVMCLKVGRMNYTPSSPWFHPRSISALLFLFASIAGDLEDFLLHPRVEDIPAMIKKIQKPLEPLHQPTKARQRPPRIPQCVLDILKSGSIEYRKKLFEGK</sequence>
<gene>
    <name evidence="2" type="ORF">BSL78_22517</name>
</gene>
<evidence type="ECO:0000313" key="2">
    <source>
        <dbReference type="EMBL" id="PIK40639.1"/>
    </source>
</evidence>
<protein>
    <submittedName>
        <fullName evidence="2">Putative titin-like</fullName>
    </submittedName>
</protein>
<evidence type="ECO:0000256" key="1">
    <source>
        <dbReference type="SAM" id="MobiDB-lite"/>
    </source>
</evidence>
<name>A0A2G8JY46_STIJA</name>
<dbReference type="EMBL" id="MRZV01001100">
    <property type="protein sequence ID" value="PIK40639.1"/>
    <property type="molecule type" value="Genomic_DNA"/>
</dbReference>
<feature type="region of interest" description="Disordered" evidence="1">
    <location>
        <begin position="119"/>
        <end position="143"/>
    </location>
</feature>
<evidence type="ECO:0000313" key="3">
    <source>
        <dbReference type="Proteomes" id="UP000230750"/>
    </source>
</evidence>
<comment type="caution">
    <text evidence="2">The sequence shown here is derived from an EMBL/GenBank/DDBJ whole genome shotgun (WGS) entry which is preliminary data.</text>
</comment>
<organism evidence="2 3">
    <name type="scientific">Stichopus japonicus</name>
    <name type="common">Sea cucumber</name>
    <dbReference type="NCBI Taxonomy" id="307972"/>
    <lineage>
        <taxon>Eukaryota</taxon>
        <taxon>Metazoa</taxon>
        <taxon>Echinodermata</taxon>
        <taxon>Eleutherozoa</taxon>
        <taxon>Echinozoa</taxon>
        <taxon>Holothuroidea</taxon>
        <taxon>Aspidochirotacea</taxon>
        <taxon>Aspidochirotida</taxon>
        <taxon>Stichopodidae</taxon>
        <taxon>Apostichopus</taxon>
    </lineage>
</organism>
<accession>A0A2G8JY46</accession>
<keyword evidence="3" id="KW-1185">Reference proteome</keyword>
<dbReference type="AlphaFoldDB" id="A0A2G8JY46"/>
<reference evidence="2 3" key="1">
    <citation type="journal article" date="2017" name="PLoS Biol.">
        <title>The sea cucumber genome provides insights into morphological evolution and visceral regeneration.</title>
        <authorList>
            <person name="Zhang X."/>
            <person name="Sun L."/>
            <person name="Yuan J."/>
            <person name="Sun Y."/>
            <person name="Gao Y."/>
            <person name="Zhang L."/>
            <person name="Li S."/>
            <person name="Dai H."/>
            <person name="Hamel J.F."/>
            <person name="Liu C."/>
            <person name="Yu Y."/>
            <person name="Liu S."/>
            <person name="Lin W."/>
            <person name="Guo K."/>
            <person name="Jin S."/>
            <person name="Xu P."/>
            <person name="Storey K.B."/>
            <person name="Huan P."/>
            <person name="Zhang T."/>
            <person name="Zhou Y."/>
            <person name="Zhang J."/>
            <person name="Lin C."/>
            <person name="Li X."/>
            <person name="Xing L."/>
            <person name="Huo D."/>
            <person name="Sun M."/>
            <person name="Wang L."/>
            <person name="Mercier A."/>
            <person name="Li F."/>
            <person name="Yang H."/>
            <person name="Xiang J."/>
        </authorList>
    </citation>
    <scope>NUCLEOTIDE SEQUENCE [LARGE SCALE GENOMIC DNA]</scope>
    <source>
        <strain evidence="2">Shaxun</strain>
        <tissue evidence="2">Muscle</tissue>
    </source>
</reference>
<proteinExistence type="predicted"/>
<dbReference type="Proteomes" id="UP000230750">
    <property type="component" value="Unassembled WGS sequence"/>
</dbReference>